<evidence type="ECO:0000313" key="3">
    <source>
        <dbReference type="Proteomes" id="UP000561181"/>
    </source>
</evidence>
<dbReference type="RefSeq" id="WP_170010064.1">
    <property type="nucleotide sequence ID" value="NZ_JABCRE010000002.1"/>
</dbReference>
<protein>
    <submittedName>
        <fullName evidence="2">Uncharacterized protein</fullName>
    </submittedName>
</protein>
<keyword evidence="1" id="KW-0472">Membrane</keyword>
<comment type="caution">
    <text evidence="2">The sequence shown here is derived from an EMBL/GenBank/DDBJ whole genome shotgun (WGS) entry which is preliminary data.</text>
</comment>
<feature type="transmembrane region" description="Helical" evidence="1">
    <location>
        <begin position="72"/>
        <end position="92"/>
    </location>
</feature>
<evidence type="ECO:0000256" key="1">
    <source>
        <dbReference type="SAM" id="Phobius"/>
    </source>
</evidence>
<name>A0A848QPB8_9SPHN</name>
<accession>A0A848QPB8</accession>
<sequence length="95" mass="10381">MSNDPAQKHDFTGREKLCLLAGTIPFLLSILLLGLAVKQQSFLPFAIGWPVLQLFGYTMTLKMAKGAITHPLVISQIMLNYLVLALLGSILVKAL</sequence>
<evidence type="ECO:0000313" key="2">
    <source>
        <dbReference type="EMBL" id="NMW30968.1"/>
    </source>
</evidence>
<feature type="transmembrane region" description="Helical" evidence="1">
    <location>
        <begin position="42"/>
        <end position="60"/>
    </location>
</feature>
<keyword evidence="1" id="KW-0812">Transmembrane</keyword>
<dbReference type="AlphaFoldDB" id="A0A848QPB8"/>
<feature type="transmembrane region" description="Helical" evidence="1">
    <location>
        <begin position="17"/>
        <end position="36"/>
    </location>
</feature>
<dbReference type="EMBL" id="JABCRE010000002">
    <property type="protein sequence ID" value="NMW30968.1"/>
    <property type="molecule type" value="Genomic_DNA"/>
</dbReference>
<proteinExistence type="predicted"/>
<reference evidence="2 3" key="1">
    <citation type="submission" date="2020-04" db="EMBL/GenBank/DDBJ databases">
        <authorList>
            <person name="Liu A."/>
        </authorList>
    </citation>
    <scope>NUCLEOTIDE SEQUENCE [LARGE SCALE GENOMIC DNA]</scope>
    <source>
        <strain evidence="2 3">RZ02</strain>
    </source>
</reference>
<organism evidence="2 3">
    <name type="scientific">Pontixanthobacter rizhaonensis</name>
    <dbReference type="NCBI Taxonomy" id="2730337"/>
    <lineage>
        <taxon>Bacteria</taxon>
        <taxon>Pseudomonadati</taxon>
        <taxon>Pseudomonadota</taxon>
        <taxon>Alphaproteobacteria</taxon>
        <taxon>Sphingomonadales</taxon>
        <taxon>Erythrobacteraceae</taxon>
        <taxon>Pontixanthobacter</taxon>
    </lineage>
</organism>
<dbReference type="Proteomes" id="UP000561181">
    <property type="component" value="Unassembled WGS sequence"/>
</dbReference>
<keyword evidence="3" id="KW-1185">Reference proteome</keyword>
<keyword evidence="1" id="KW-1133">Transmembrane helix</keyword>
<gene>
    <name evidence="2" type="ORF">HKD42_02700</name>
</gene>